<dbReference type="Proteomes" id="UP000271889">
    <property type="component" value="Unassembled WGS sequence"/>
</dbReference>
<protein>
    <submittedName>
        <fullName evidence="1">Uncharacterized protein</fullName>
    </submittedName>
</protein>
<gene>
    <name evidence="1" type="ORF">CGOC_LOCUS13573</name>
</gene>
<proteinExistence type="predicted"/>
<accession>A0A3P7N5R0</accession>
<keyword evidence="2" id="KW-1185">Reference proteome</keyword>
<sequence length="85" mass="10065">MKKEWQWTENEQGKMTIVEMPELLKAWNNSYESAKPLASDESSLLHQDWQFILQDQDPDLALQNCCHDFAHGLYAPIHQHLEWVK</sequence>
<evidence type="ECO:0000313" key="1">
    <source>
        <dbReference type="EMBL" id="VDN37804.1"/>
    </source>
</evidence>
<organism evidence="1 2">
    <name type="scientific">Cylicostephanus goldi</name>
    <name type="common">Nematode worm</name>
    <dbReference type="NCBI Taxonomy" id="71465"/>
    <lineage>
        <taxon>Eukaryota</taxon>
        <taxon>Metazoa</taxon>
        <taxon>Ecdysozoa</taxon>
        <taxon>Nematoda</taxon>
        <taxon>Chromadorea</taxon>
        <taxon>Rhabditida</taxon>
        <taxon>Rhabditina</taxon>
        <taxon>Rhabditomorpha</taxon>
        <taxon>Strongyloidea</taxon>
        <taxon>Strongylidae</taxon>
        <taxon>Cylicostephanus</taxon>
    </lineage>
</organism>
<evidence type="ECO:0000313" key="2">
    <source>
        <dbReference type="Proteomes" id="UP000271889"/>
    </source>
</evidence>
<name>A0A3P7N5R0_CYLGO</name>
<dbReference type="AlphaFoldDB" id="A0A3P7N5R0"/>
<reference evidence="1 2" key="1">
    <citation type="submission" date="2018-11" db="EMBL/GenBank/DDBJ databases">
        <authorList>
            <consortium name="Pathogen Informatics"/>
        </authorList>
    </citation>
    <scope>NUCLEOTIDE SEQUENCE [LARGE SCALE GENOMIC DNA]</scope>
</reference>
<dbReference type="EMBL" id="UYRV01132708">
    <property type="protein sequence ID" value="VDN37804.1"/>
    <property type="molecule type" value="Genomic_DNA"/>
</dbReference>